<keyword evidence="3" id="KW-1185">Reference proteome</keyword>
<dbReference type="AlphaFoldDB" id="A0A411HGS9"/>
<dbReference type="InterPro" id="IPR052516">
    <property type="entry name" value="N-heterocyclic_Hydroxylase"/>
</dbReference>
<name>A0A411HGS9_9GAMM</name>
<dbReference type="InterPro" id="IPR036856">
    <property type="entry name" value="Ald_Oxase/Xan_DH_a/b_sf"/>
</dbReference>
<dbReference type="Gene3D" id="3.90.1170.50">
    <property type="entry name" value="Aldehyde oxidase/xanthine dehydrogenase, a/b hammerhead"/>
    <property type="match status" value="1"/>
</dbReference>
<dbReference type="OrthoDB" id="6177861at2"/>
<sequence length="751" mass="80529">MSARINDSRRHFLSVMAGASGALIVGWRSALAAQSDLPLELRGGVAEQLGPFVRISADNRITIGARGCEIGQGVITSLPMLIAEELDVDWAQVKVEQLPYGYIETDKGPGNKYGSQGAGGSDSIPQGWKDLRQAGATARWLLLQAAASDWQLPLDQLRTEAGFVIAQTGRRASYGQLAAAAAKIDPPTEPVALKNPDQFRVIGKPTLTADGPAIVTGRAEFGIDAYMAGALFAVVLRCPHMDGDIDTLDDSEARKVPGVKDVIRLAGPKPDEPITGQLATGIAVIAENTWAAIKGRQALKVTWTPGPWASESSAALEAKAAELLRGDDGVKVRSDGDFAKARKDAKKVFEARYQVPFLAHATMEPPNALIKIEVDHALLISSLQSPSGASQIISQLTGIPRDKIEIRMTRAGGGFGRRLKNDFVAEAVLIAKAVGKPVKLIWTREDDIAHDFYRPFGVHHLVATLDKKKEITGFTHRCAATPRTYRDAGMKDSPIYTGCLEPDDFPAQLIANLEKTFYPIASGMPRGWWRAPLHTFHAFAVQSFIDELAVELKQDPVALRLKMLGAPRELSYAGHGGPKFDTGRLANVLKVCAEKIGWGRKPDKDHGLGIACHFTFGGYAAHAFEVSAIDGTIVIHRAVCVVDVGRVVNPLGVEAQMMGGTIDGLSTAIKLGITVKDGQVQQSNFNDYPLLRMAQAPENVEVVIAPSDKDPSGAGEMGVPSALPALTNAIFAATGFRIRTLPIGDQLKKVL</sequence>
<dbReference type="PANTHER" id="PTHR47495:SF3">
    <property type="entry name" value="BLR6219 PROTEIN"/>
    <property type="match status" value="1"/>
</dbReference>
<dbReference type="Pfam" id="PF20256">
    <property type="entry name" value="MoCoBD_2"/>
    <property type="match status" value="2"/>
</dbReference>
<dbReference type="SUPFAM" id="SSF54665">
    <property type="entry name" value="CO dehydrogenase molybdoprotein N-domain-like"/>
    <property type="match status" value="1"/>
</dbReference>
<dbReference type="SMART" id="SM01008">
    <property type="entry name" value="Ald_Xan_dh_C"/>
    <property type="match status" value="1"/>
</dbReference>
<dbReference type="Gene3D" id="3.30.365.10">
    <property type="entry name" value="Aldehyde oxidase/xanthine dehydrogenase, molybdopterin binding domain"/>
    <property type="match status" value="4"/>
</dbReference>
<dbReference type="GO" id="GO:0016491">
    <property type="term" value="F:oxidoreductase activity"/>
    <property type="evidence" value="ECO:0007669"/>
    <property type="project" value="InterPro"/>
</dbReference>
<evidence type="ECO:0000313" key="2">
    <source>
        <dbReference type="EMBL" id="QBB69695.1"/>
    </source>
</evidence>
<accession>A0A411HGS9</accession>
<dbReference type="PIRSF" id="PIRSF036389">
    <property type="entry name" value="IOR_B"/>
    <property type="match status" value="1"/>
</dbReference>
<proteinExistence type="predicted"/>
<protein>
    <submittedName>
        <fullName evidence="2">Xanthine dehydrogenase family protein molybdopterin-binding subunit</fullName>
    </submittedName>
</protein>
<dbReference type="EMBL" id="CP035704">
    <property type="protein sequence ID" value="QBB69695.1"/>
    <property type="molecule type" value="Genomic_DNA"/>
</dbReference>
<dbReference type="InterPro" id="IPR006311">
    <property type="entry name" value="TAT_signal"/>
</dbReference>
<dbReference type="InterPro" id="IPR000674">
    <property type="entry name" value="Ald_Oxase/Xan_DH_a/b"/>
</dbReference>
<dbReference type="InterPro" id="IPR037165">
    <property type="entry name" value="AldOxase/xan_DH_Mopterin-bd_sf"/>
</dbReference>
<dbReference type="PROSITE" id="PS51318">
    <property type="entry name" value="TAT"/>
    <property type="match status" value="1"/>
</dbReference>
<feature type="domain" description="Aldehyde oxidase/xanthine dehydrogenase a/b hammerhead" evidence="1">
    <location>
        <begin position="216"/>
        <end position="307"/>
    </location>
</feature>
<dbReference type="RefSeq" id="WP_129831955.1">
    <property type="nucleotide sequence ID" value="NZ_CP035704.1"/>
</dbReference>
<gene>
    <name evidence="2" type="ORF">ELE36_04520</name>
</gene>
<reference evidence="2 3" key="1">
    <citation type="submission" date="2019-01" db="EMBL/GenBank/DDBJ databases">
        <title>Pseudolysobacter antarctica gen. nov., sp. nov., isolated from Fildes Peninsula, Antarctica.</title>
        <authorList>
            <person name="Wei Z."/>
            <person name="Peng F."/>
        </authorList>
    </citation>
    <scope>NUCLEOTIDE SEQUENCE [LARGE SCALE GENOMIC DNA]</scope>
    <source>
        <strain evidence="2 3">AQ6-296</strain>
    </source>
</reference>
<dbReference type="SUPFAM" id="SSF56003">
    <property type="entry name" value="Molybdenum cofactor-binding domain"/>
    <property type="match status" value="2"/>
</dbReference>
<evidence type="ECO:0000259" key="1">
    <source>
        <dbReference type="SMART" id="SM01008"/>
    </source>
</evidence>
<dbReference type="PANTHER" id="PTHR47495">
    <property type="entry name" value="ALDEHYDE DEHYDROGENASE"/>
    <property type="match status" value="1"/>
</dbReference>
<evidence type="ECO:0000313" key="3">
    <source>
        <dbReference type="Proteomes" id="UP000291562"/>
    </source>
</evidence>
<dbReference type="Pfam" id="PF02738">
    <property type="entry name" value="MoCoBD_1"/>
    <property type="match status" value="1"/>
</dbReference>
<dbReference type="Proteomes" id="UP000291562">
    <property type="component" value="Chromosome"/>
</dbReference>
<dbReference type="InterPro" id="IPR008274">
    <property type="entry name" value="AldOxase/xan_DH_MoCoBD1"/>
</dbReference>
<organism evidence="2 3">
    <name type="scientific">Pseudolysobacter antarcticus</name>
    <dbReference type="NCBI Taxonomy" id="2511995"/>
    <lineage>
        <taxon>Bacteria</taxon>
        <taxon>Pseudomonadati</taxon>
        <taxon>Pseudomonadota</taxon>
        <taxon>Gammaproteobacteria</taxon>
        <taxon>Lysobacterales</taxon>
        <taxon>Rhodanobacteraceae</taxon>
        <taxon>Pseudolysobacter</taxon>
    </lineage>
</organism>
<dbReference type="InterPro" id="IPR046867">
    <property type="entry name" value="AldOxase/xan_DH_MoCoBD2"/>
</dbReference>
<dbReference type="InterPro" id="IPR012368">
    <property type="entry name" value="OxRdtase_Mopterin-bd_su_IorB"/>
</dbReference>
<dbReference type="KEGG" id="xbc:ELE36_04520"/>